<evidence type="ECO:0000256" key="1">
    <source>
        <dbReference type="SAM" id="MobiDB-lite"/>
    </source>
</evidence>
<feature type="region of interest" description="Disordered" evidence="1">
    <location>
        <begin position="195"/>
        <end position="294"/>
    </location>
</feature>
<feature type="compositionally biased region" description="Basic and acidic residues" evidence="1">
    <location>
        <begin position="210"/>
        <end position="223"/>
    </location>
</feature>
<dbReference type="InterPro" id="IPR016135">
    <property type="entry name" value="UBQ-conjugating_enzyme/RWD"/>
</dbReference>
<dbReference type="InterPro" id="IPR050113">
    <property type="entry name" value="Ub_conjugating_enzyme"/>
</dbReference>
<dbReference type="CDD" id="cd23799">
    <property type="entry name" value="UBCc_UBE2J"/>
    <property type="match status" value="1"/>
</dbReference>
<reference evidence="4" key="1">
    <citation type="submission" date="2023-06" db="EMBL/GenBank/DDBJ databases">
        <authorList>
            <person name="Delattre M."/>
        </authorList>
    </citation>
    <scope>NUCLEOTIDE SEQUENCE</scope>
    <source>
        <strain evidence="4">AF72</strain>
    </source>
</reference>
<evidence type="ECO:0000256" key="2">
    <source>
        <dbReference type="SAM" id="Phobius"/>
    </source>
</evidence>
<proteinExistence type="predicted"/>
<dbReference type="Pfam" id="PF00179">
    <property type="entry name" value="UQ_con"/>
    <property type="match status" value="1"/>
</dbReference>
<evidence type="ECO:0000313" key="5">
    <source>
        <dbReference type="Proteomes" id="UP001177023"/>
    </source>
</evidence>
<sequence>MPFGDYNMKSPGVRRLMKEASELRDPTEYFAAYPMEENLFEWHFTVRGPRDTDFDGGIYHGRIVFPDDYPMKPPNIMFFTPNGRWELNKKVCLSISGYHPETWLPSWSIRTALHALVGFMATDSGGAIGALDYPPAERKRLAKASETWKCKECGACMKDALLPLTEASEAIEGEAKELAKQLQFRDESAVKAEVAASSQASAPVENNVSPKKEGSADEDKENKAPVVSSPEKKQPEQQDVRPTVEETTPEDPKMTPKTEKPGTSTSTGEPTLRRRTAGLRSPLPSAQRQNTSDVVAETESSPWTVLMMIPVFLALCVVGLVLTARLYFK</sequence>
<keyword evidence="5" id="KW-1185">Reference proteome</keyword>
<dbReference type="SMART" id="SM00212">
    <property type="entry name" value="UBCc"/>
    <property type="match status" value="1"/>
</dbReference>
<dbReference type="Gene3D" id="3.10.110.10">
    <property type="entry name" value="Ubiquitin Conjugating Enzyme"/>
    <property type="match status" value="1"/>
</dbReference>
<dbReference type="InterPro" id="IPR000608">
    <property type="entry name" value="UBC"/>
</dbReference>
<keyword evidence="2" id="KW-0472">Membrane</keyword>
<dbReference type="Proteomes" id="UP001177023">
    <property type="component" value="Unassembled WGS sequence"/>
</dbReference>
<feature type="compositionally biased region" description="Polar residues" evidence="1">
    <location>
        <begin position="284"/>
        <end position="294"/>
    </location>
</feature>
<dbReference type="SUPFAM" id="SSF54495">
    <property type="entry name" value="UBC-like"/>
    <property type="match status" value="1"/>
</dbReference>
<organism evidence="4 5">
    <name type="scientific">Mesorhabditis spiculigera</name>
    <dbReference type="NCBI Taxonomy" id="96644"/>
    <lineage>
        <taxon>Eukaryota</taxon>
        <taxon>Metazoa</taxon>
        <taxon>Ecdysozoa</taxon>
        <taxon>Nematoda</taxon>
        <taxon>Chromadorea</taxon>
        <taxon>Rhabditida</taxon>
        <taxon>Rhabditina</taxon>
        <taxon>Rhabditomorpha</taxon>
        <taxon>Rhabditoidea</taxon>
        <taxon>Rhabditidae</taxon>
        <taxon>Mesorhabditinae</taxon>
        <taxon>Mesorhabditis</taxon>
    </lineage>
</organism>
<dbReference type="PROSITE" id="PS50127">
    <property type="entry name" value="UBC_2"/>
    <property type="match status" value="1"/>
</dbReference>
<dbReference type="AlphaFoldDB" id="A0AA36GDI7"/>
<feature type="compositionally biased region" description="Low complexity" evidence="1">
    <location>
        <begin position="195"/>
        <end position="205"/>
    </location>
</feature>
<accession>A0AA36GDI7</accession>
<protein>
    <recommendedName>
        <fullName evidence="3">UBC core domain-containing protein</fullName>
    </recommendedName>
</protein>
<keyword evidence="2" id="KW-0812">Transmembrane</keyword>
<evidence type="ECO:0000313" key="4">
    <source>
        <dbReference type="EMBL" id="CAJ0587075.1"/>
    </source>
</evidence>
<feature type="transmembrane region" description="Helical" evidence="2">
    <location>
        <begin position="303"/>
        <end position="328"/>
    </location>
</feature>
<gene>
    <name evidence="4" type="ORF">MSPICULIGERA_LOCUS25055</name>
</gene>
<dbReference type="EMBL" id="CATQJA010002709">
    <property type="protein sequence ID" value="CAJ0587075.1"/>
    <property type="molecule type" value="Genomic_DNA"/>
</dbReference>
<feature type="domain" description="UBC core" evidence="3">
    <location>
        <begin position="11"/>
        <end position="161"/>
    </location>
</feature>
<comment type="caution">
    <text evidence="4">The sequence shown here is derived from an EMBL/GenBank/DDBJ whole genome shotgun (WGS) entry which is preliminary data.</text>
</comment>
<dbReference type="FunFam" id="3.10.110.10:FF:000086">
    <property type="entry name" value="Ubiquitin-conjugating enzyme E2 J1"/>
    <property type="match status" value="1"/>
</dbReference>
<keyword evidence="2" id="KW-1133">Transmembrane helix</keyword>
<name>A0AA36GDI7_9BILA</name>
<dbReference type="PANTHER" id="PTHR24067">
    <property type="entry name" value="UBIQUITIN-CONJUGATING ENZYME E2"/>
    <property type="match status" value="1"/>
</dbReference>
<dbReference type="GO" id="GO:0032446">
    <property type="term" value="P:protein modification by small protein conjugation"/>
    <property type="evidence" value="ECO:0007669"/>
    <property type="project" value="UniProtKB-ARBA"/>
</dbReference>
<evidence type="ECO:0000259" key="3">
    <source>
        <dbReference type="PROSITE" id="PS50127"/>
    </source>
</evidence>
<feature type="compositionally biased region" description="Basic and acidic residues" evidence="1">
    <location>
        <begin position="230"/>
        <end position="260"/>
    </location>
</feature>
<feature type="non-terminal residue" evidence="4">
    <location>
        <position position="329"/>
    </location>
</feature>